<name>A0AAV5GX64_9BASI</name>
<feature type="compositionally biased region" description="Acidic residues" evidence="1">
    <location>
        <begin position="293"/>
        <end position="309"/>
    </location>
</feature>
<protein>
    <recommendedName>
        <fullName evidence="2">OTU domain-containing protein</fullName>
    </recommendedName>
</protein>
<dbReference type="PROSITE" id="PS50802">
    <property type="entry name" value="OTU"/>
    <property type="match status" value="1"/>
</dbReference>
<dbReference type="CDD" id="cd22756">
    <property type="entry name" value="OTU_OTUD3-like"/>
    <property type="match status" value="1"/>
</dbReference>
<dbReference type="InterPro" id="IPR050704">
    <property type="entry name" value="Peptidase_C85-like"/>
</dbReference>
<feature type="compositionally biased region" description="Basic and acidic residues" evidence="1">
    <location>
        <begin position="174"/>
        <end position="204"/>
    </location>
</feature>
<evidence type="ECO:0000256" key="1">
    <source>
        <dbReference type="SAM" id="MobiDB-lite"/>
    </source>
</evidence>
<evidence type="ECO:0000313" key="4">
    <source>
        <dbReference type="Proteomes" id="UP001342314"/>
    </source>
</evidence>
<feature type="compositionally biased region" description="Basic and acidic residues" evidence="1">
    <location>
        <begin position="17"/>
        <end position="33"/>
    </location>
</feature>
<reference evidence="3 4" key="1">
    <citation type="submission" date="2021-12" db="EMBL/GenBank/DDBJ databases">
        <title>High titer production of polyol ester of fatty acids by Rhodotorula paludigena BS15 towards product separation-free biomass refinery.</title>
        <authorList>
            <person name="Mano J."/>
            <person name="Ono H."/>
            <person name="Tanaka T."/>
            <person name="Naito K."/>
            <person name="Sushida H."/>
            <person name="Ike M."/>
            <person name="Tokuyasu K."/>
            <person name="Kitaoka M."/>
        </authorList>
    </citation>
    <scope>NUCLEOTIDE SEQUENCE [LARGE SCALE GENOMIC DNA]</scope>
    <source>
        <strain evidence="3 4">BS15</strain>
    </source>
</reference>
<dbReference type="InterPro" id="IPR003323">
    <property type="entry name" value="OTU_dom"/>
</dbReference>
<dbReference type="Gene3D" id="3.90.70.80">
    <property type="match status" value="1"/>
</dbReference>
<dbReference type="AlphaFoldDB" id="A0AAV5GX64"/>
<feature type="compositionally biased region" description="Basic and acidic residues" evidence="1">
    <location>
        <begin position="215"/>
        <end position="227"/>
    </location>
</feature>
<evidence type="ECO:0000313" key="3">
    <source>
        <dbReference type="EMBL" id="GJN93927.1"/>
    </source>
</evidence>
<feature type="region of interest" description="Disordered" evidence="1">
    <location>
        <begin position="411"/>
        <end position="482"/>
    </location>
</feature>
<dbReference type="EMBL" id="BQKY01000015">
    <property type="protein sequence ID" value="GJN93927.1"/>
    <property type="molecule type" value="Genomic_DNA"/>
</dbReference>
<dbReference type="PANTHER" id="PTHR12419">
    <property type="entry name" value="OTU DOMAIN CONTAINING PROTEIN"/>
    <property type="match status" value="1"/>
</dbReference>
<dbReference type="InterPro" id="IPR038765">
    <property type="entry name" value="Papain-like_cys_pep_sf"/>
</dbReference>
<keyword evidence="4" id="KW-1185">Reference proteome</keyword>
<feature type="compositionally biased region" description="Basic and acidic residues" evidence="1">
    <location>
        <begin position="413"/>
        <end position="431"/>
    </location>
</feature>
<feature type="region of interest" description="Disordered" evidence="1">
    <location>
        <begin position="266"/>
        <end position="373"/>
    </location>
</feature>
<feature type="region of interest" description="Disordered" evidence="1">
    <location>
        <begin position="1"/>
        <end position="33"/>
    </location>
</feature>
<feature type="compositionally biased region" description="Basic and acidic residues" evidence="1">
    <location>
        <begin position="456"/>
        <end position="465"/>
    </location>
</feature>
<comment type="caution">
    <text evidence="3">The sequence shown here is derived from an EMBL/GenBank/DDBJ whole genome shotgun (WGS) entry which is preliminary data.</text>
</comment>
<feature type="compositionally biased region" description="Low complexity" evidence="1">
    <location>
        <begin position="148"/>
        <end position="160"/>
    </location>
</feature>
<evidence type="ECO:0000259" key="2">
    <source>
        <dbReference type="PROSITE" id="PS50802"/>
    </source>
</evidence>
<accession>A0AAV5GX64</accession>
<dbReference type="SUPFAM" id="SSF54001">
    <property type="entry name" value="Cysteine proteinases"/>
    <property type="match status" value="1"/>
</dbReference>
<gene>
    <name evidence="3" type="ORF">Rhopal_006986-T1</name>
</gene>
<organism evidence="3 4">
    <name type="scientific">Rhodotorula paludigena</name>
    <dbReference type="NCBI Taxonomy" id="86838"/>
    <lineage>
        <taxon>Eukaryota</taxon>
        <taxon>Fungi</taxon>
        <taxon>Dikarya</taxon>
        <taxon>Basidiomycota</taxon>
        <taxon>Pucciniomycotina</taxon>
        <taxon>Microbotryomycetes</taxon>
        <taxon>Sporidiobolales</taxon>
        <taxon>Sporidiobolaceae</taxon>
        <taxon>Rhodotorula</taxon>
    </lineage>
</organism>
<dbReference type="GO" id="GO:0004843">
    <property type="term" value="F:cysteine-type deubiquitinase activity"/>
    <property type="evidence" value="ECO:0007669"/>
    <property type="project" value="TreeGrafter"/>
</dbReference>
<feature type="region of interest" description="Disordered" evidence="1">
    <location>
        <begin position="145"/>
        <end position="247"/>
    </location>
</feature>
<feature type="compositionally biased region" description="Acidic residues" evidence="1">
    <location>
        <begin position="228"/>
        <end position="238"/>
    </location>
</feature>
<dbReference type="PANTHER" id="PTHR12419:SF7">
    <property type="entry name" value="OTU DOMAIN-CONTAINING PROTEIN 3"/>
    <property type="match status" value="1"/>
</dbReference>
<dbReference type="Proteomes" id="UP001342314">
    <property type="component" value="Unassembled WGS sequence"/>
</dbReference>
<feature type="compositionally biased region" description="Basic and acidic residues" evidence="1">
    <location>
        <begin position="346"/>
        <end position="357"/>
    </location>
</feature>
<sequence>MAKGAGKGKGGHKVYGKARDRTRSDRPKLIEDPQEEERVLTAQLREAGLYAANILGDGNCLFRALSDQLYGSPSMHLAIRNEICDYLASHPDKYRLFVDEDSVKGGFEGHVRTYGTNIELSAFVARYRRPVKVYQPNLVYVLPVEDQSPSAPSGSASTSSSPPPPPAPPLGAEDTARLTPRERRARAREEKARKKEEKHRERVAASRGAQGMKGKGREEEADEAHAAEEDEQEEEVDAGDGGREAARTDEAPLCIVYHSWEHYSSLRNLSGPHTGPPCLRVAADSSEPSRPEDQDENEDEPDEDTDMADEAVVASNIPVLPPSDSSASPSSPPSSPPRTSTSRKHRLDESLTFERPRSPIGDSSSSAAPSPPSTRCPIFLLLVLVNGQLHRSRELVLGIKHTRILRPAAPPACRERRGPTTREKKDLGRARRLERRRAKGVAVQPVVERPRRKGKVGVDDSEGRVLRSGRGSRKEAGDAGLGGKVRELYI</sequence>
<proteinExistence type="predicted"/>
<dbReference type="GO" id="GO:0016579">
    <property type="term" value="P:protein deubiquitination"/>
    <property type="evidence" value="ECO:0007669"/>
    <property type="project" value="TreeGrafter"/>
</dbReference>
<feature type="domain" description="OTU" evidence="2">
    <location>
        <begin position="49"/>
        <end position="269"/>
    </location>
</feature>
<dbReference type="Pfam" id="PF02338">
    <property type="entry name" value="OTU"/>
    <property type="match status" value="1"/>
</dbReference>